<dbReference type="InterPro" id="IPR015947">
    <property type="entry name" value="PUA-like_sf"/>
</dbReference>
<dbReference type="PATRIC" id="fig|1189621.3.peg.1941"/>
<dbReference type="RefSeq" id="WP_009054831.1">
    <property type="nucleotide sequence ID" value="NZ_AJYA01000019.1"/>
</dbReference>
<organism evidence="2 3">
    <name type="scientific">Nitritalea halalkaliphila LW7</name>
    <dbReference type="NCBI Taxonomy" id="1189621"/>
    <lineage>
        <taxon>Bacteria</taxon>
        <taxon>Pseudomonadati</taxon>
        <taxon>Bacteroidota</taxon>
        <taxon>Cytophagia</taxon>
        <taxon>Cytophagales</taxon>
        <taxon>Cyclobacteriaceae</taxon>
        <taxon>Nitritalea</taxon>
    </lineage>
</organism>
<dbReference type="InterPro" id="IPR003111">
    <property type="entry name" value="Lon_prtase_N"/>
</dbReference>
<dbReference type="Proteomes" id="UP000005551">
    <property type="component" value="Unassembled WGS sequence"/>
</dbReference>
<comment type="caution">
    <text evidence="2">The sequence shown here is derived from an EMBL/GenBank/DDBJ whole genome shotgun (WGS) entry which is preliminary data.</text>
</comment>
<gene>
    <name evidence="2" type="ORF">A3SI_09323</name>
</gene>
<dbReference type="STRING" id="1189621.A3SI_09323"/>
<name>I5C4A2_9BACT</name>
<keyword evidence="3" id="KW-1185">Reference proteome</keyword>
<proteinExistence type="predicted"/>
<sequence length="208" mass="24157">MESRLPLFPLKLVAFPGEKVNLHIFEPRYRQLVGDLEAGDGRFGLCVYSDSLLPIGTLLELSSVEKRYADGRFDISCRATRTFQIQHFFNPLPGKLYAGGDVVFREQQLVVIPYLMQQLMPYVQDFFRLMGHEKTYEAKTTTSFDLAHKLGLSLDQEYALLLMPEEEERISFLREHLLRVLPVLREAEKARQRIQLNGHFKHLDPLDF</sequence>
<evidence type="ECO:0000313" key="3">
    <source>
        <dbReference type="Proteomes" id="UP000005551"/>
    </source>
</evidence>
<dbReference type="PANTHER" id="PTHR46732">
    <property type="entry name" value="ATP-DEPENDENT PROTEASE LA (LON) DOMAIN PROTEIN"/>
    <property type="match status" value="1"/>
</dbReference>
<dbReference type="PANTHER" id="PTHR46732:SF8">
    <property type="entry name" value="ATP-DEPENDENT PROTEASE LA (LON) DOMAIN PROTEIN"/>
    <property type="match status" value="1"/>
</dbReference>
<reference evidence="2 3" key="1">
    <citation type="submission" date="2012-05" db="EMBL/GenBank/DDBJ databases">
        <title>Genome sequence of Nitritalea halalkaliphila LW7.</title>
        <authorList>
            <person name="Jangir P.K."/>
            <person name="Singh A."/>
            <person name="Shivaji S."/>
            <person name="Sharma R."/>
        </authorList>
    </citation>
    <scope>NUCLEOTIDE SEQUENCE [LARGE SCALE GENOMIC DNA]</scope>
    <source>
        <strain evidence="2 3">LW7</strain>
    </source>
</reference>
<dbReference type="OrthoDB" id="25394at2"/>
<evidence type="ECO:0000313" key="2">
    <source>
        <dbReference type="EMBL" id="EIM76654.1"/>
    </source>
</evidence>
<feature type="domain" description="Lon N-terminal" evidence="1">
    <location>
        <begin position="5"/>
        <end position="91"/>
    </location>
</feature>
<dbReference type="AlphaFoldDB" id="I5C4A2"/>
<dbReference type="SUPFAM" id="SSF88697">
    <property type="entry name" value="PUA domain-like"/>
    <property type="match status" value="1"/>
</dbReference>
<dbReference type="Gene3D" id="2.30.130.40">
    <property type="entry name" value="LON domain-like"/>
    <property type="match status" value="1"/>
</dbReference>
<evidence type="ECO:0000259" key="1">
    <source>
        <dbReference type="Pfam" id="PF02190"/>
    </source>
</evidence>
<protein>
    <submittedName>
        <fullName evidence="2">Peptidase S16 lon domain-containing protein</fullName>
    </submittedName>
</protein>
<accession>I5C4A2</accession>
<dbReference type="EMBL" id="AJYA01000019">
    <property type="protein sequence ID" value="EIM76654.1"/>
    <property type="molecule type" value="Genomic_DNA"/>
</dbReference>
<dbReference type="Pfam" id="PF02190">
    <property type="entry name" value="LON_substr_bdg"/>
    <property type="match status" value="1"/>
</dbReference>
<dbReference type="InterPro" id="IPR046336">
    <property type="entry name" value="Lon_prtase_N_sf"/>
</dbReference>